<evidence type="ECO:0000256" key="1">
    <source>
        <dbReference type="ARBA" id="ARBA00023015"/>
    </source>
</evidence>
<feature type="domain" description="HTH tetR-type" evidence="6">
    <location>
        <begin position="25"/>
        <end position="85"/>
    </location>
</feature>
<dbReference type="InterPro" id="IPR025996">
    <property type="entry name" value="MT1864/Rv1816-like_C"/>
</dbReference>
<evidence type="ECO:0000256" key="5">
    <source>
        <dbReference type="SAM" id="MobiDB-lite"/>
    </source>
</evidence>
<dbReference type="Gene3D" id="1.10.10.60">
    <property type="entry name" value="Homeodomain-like"/>
    <property type="match status" value="1"/>
</dbReference>
<dbReference type="OrthoDB" id="5816932at2"/>
<dbReference type="PANTHER" id="PTHR30055">
    <property type="entry name" value="HTH-TYPE TRANSCRIPTIONAL REGULATOR RUTR"/>
    <property type="match status" value="1"/>
</dbReference>
<dbReference type="PANTHER" id="PTHR30055:SF234">
    <property type="entry name" value="HTH-TYPE TRANSCRIPTIONAL REGULATOR BETI"/>
    <property type="match status" value="1"/>
</dbReference>
<protein>
    <submittedName>
        <fullName evidence="7">Transcriptional regulator, TetR family</fullName>
    </submittedName>
</protein>
<dbReference type="PRINTS" id="PR00455">
    <property type="entry name" value="HTHTETR"/>
</dbReference>
<keyword evidence="8" id="KW-1185">Reference proteome</keyword>
<dbReference type="RefSeq" id="WP_091535130.1">
    <property type="nucleotide sequence ID" value="NZ_FOOC01000013.1"/>
</dbReference>
<dbReference type="SUPFAM" id="SSF48498">
    <property type="entry name" value="Tetracyclin repressor-like, C-terminal domain"/>
    <property type="match status" value="1"/>
</dbReference>
<evidence type="ECO:0000259" key="6">
    <source>
        <dbReference type="PROSITE" id="PS50977"/>
    </source>
</evidence>
<dbReference type="SUPFAM" id="SSF46689">
    <property type="entry name" value="Homeodomain-like"/>
    <property type="match status" value="1"/>
</dbReference>
<dbReference type="PROSITE" id="PS50977">
    <property type="entry name" value="HTH_TETR_2"/>
    <property type="match status" value="1"/>
</dbReference>
<keyword evidence="3" id="KW-0804">Transcription</keyword>
<dbReference type="InterPro" id="IPR036271">
    <property type="entry name" value="Tet_transcr_reg_TetR-rel_C_sf"/>
</dbReference>
<evidence type="ECO:0000256" key="2">
    <source>
        <dbReference type="ARBA" id="ARBA00023125"/>
    </source>
</evidence>
<dbReference type="GO" id="GO:0000976">
    <property type="term" value="F:transcription cis-regulatory region binding"/>
    <property type="evidence" value="ECO:0007669"/>
    <property type="project" value="TreeGrafter"/>
</dbReference>
<feature type="compositionally biased region" description="Low complexity" evidence="5">
    <location>
        <begin position="1"/>
        <end position="12"/>
    </location>
</feature>
<keyword evidence="1" id="KW-0805">Transcription regulation</keyword>
<dbReference type="STRING" id="1076937.SAMN04488120_11316"/>
<gene>
    <name evidence="7" type="ORF">SAMN04488120_11316</name>
</gene>
<dbReference type="InterPro" id="IPR050109">
    <property type="entry name" value="HTH-type_TetR-like_transc_reg"/>
</dbReference>
<evidence type="ECO:0000313" key="8">
    <source>
        <dbReference type="Proteomes" id="UP000199771"/>
    </source>
</evidence>
<dbReference type="GO" id="GO:0003700">
    <property type="term" value="F:DNA-binding transcription factor activity"/>
    <property type="evidence" value="ECO:0007669"/>
    <property type="project" value="TreeGrafter"/>
</dbReference>
<dbReference type="Gene3D" id="1.10.357.10">
    <property type="entry name" value="Tetracycline Repressor, domain 2"/>
    <property type="match status" value="1"/>
</dbReference>
<dbReference type="Pfam" id="PF13305">
    <property type="entry name" value="TetR_C_33"/>
    <property type="match status" value="1"/>
</dbReference>
<feature type="DNA-binding region" description="H-T-H motif" evidence="4">
    <location>
        <begin position="48"/>
        <end position="67"/>
    </location>
</feature>
<organism evidence="7 8">
    <name type="scientific">Fontimonas thermophila</name>
    <dbReference type="NCBI Taxonomy" id="1076937"/>
    <lineage>
        <taxon>Bacteria</taxon>
        <taxon>Pseudomonadati</taxon>
        <taxon>Pseudomonadota</taxon>
        <taxon>Gammaproteobacteria</taxon>
        <taxon>Nevskiales</taxon>
        <taxon>Nevskiaceae</taxon>
        <taxon>Fontimonas</taxon>
    </lineage>
</organism>
<dbReference type="InterPro" id="IPR009057">
    <property type="entry name" value="Homeodomain-like_sf"/>
</dbReference>
<dbReference type="AlphaFoldDB" id="A0A1I2K695"/>
<reference evidence="7 8" key="1">
    <citation type="submission" date="2016-10" db="EMBL/GenBank/DDBJ databases">
        <authorList>
            <person name="de Groot N.N."/>
        </authorList>
    </citation>
    <scope>NUCLEOTIDE SEQUENCE [LARGE SCALE GENOMIC DNA]</scope>
    <source>
        <strain evidence="7 8">DSM 23609</strain>
    </source>
</reference>
<accession>A0A1I2K695</accession>
<name>A0A1I2K695_9GAMM</name>
<dbReference type="EMBL" id="FOOC01000013">
    <property type="protein sequence ID" value="SFF61858.1"/>
    <property type="molecule type" value="Genomic_DNA"/>
</dbReference>
<evidence type="ECO:0000256" key="3">
    <source>
        <dbReference type="ARBA" id="ARBA00023163"/>
    </source>
</evidence>
<dbReference type="Proteomes" id="UP000199771">
    <property type="component" value="Unassembled WGS sequence"/>
</dbReference>
<feature type="region of interest" description="Disordered" evidence="5">
    <location>
        <begin position="1"/>
        <end position="22"/>
    </location>
</feature>
<dbReference type="InterPro" id="IPR001647">
    <property type="entry name" value="HTH_TetR"/>
</dbReference>
<evidence type="ECO:0000313" key="7">
    <source>
        <dbReference type="EMBL" id="SFF61858.1"/>
    </source>
</evidence>
<dbReference type="Pfam" id="PF00440">
    <property type="entry name" value="TetR_N"/>
    <property type="match status" value="1"/>
</dbReference>
<keyword evidence="2 4" id="KW-0238">DNA-binding</keyword>
<evidence type="ECO:0000256" key="4">
    <source>
        <dbReference type="PROSITE-ProRule" id="PRU00335"/>
    </source>
</evidence>
<sequence length="214" mass="24164">MSRSSARVSRASRIGRPRRTPDQSAEVRARVIEVARRLFAEEGFEAVSMRRIAASAGCAPMTLYGYFHSKNEILRYIWAVFFDELFARIASVGTEGPAHLRLRRVCTIYLDYWIAHPDRYRMVFLNEDRVGPGERYYVESSAIVERYGCFSDLVAAAQAEGMAWPGDPRRLAETLVCGLQGIAHCLITVPEYPWSASAEQLLERMLAVVLRLAA</sequence>
<proteinExistence type="predicted"/>
<dbReference type="FunFam" id="1.10.10.60:FF:000141">
    <property type="entry name" value="TetR family transcriptional regulator"/>
    <property type="match status" value="1"/>
</dbReference>